<evidence type="ECO:0000313" key="15">
    <source>
        <dbReference type="Proteomes" id="UP000198538"/>
    </source>
</evidence>
<evidence type="ECO:0000256" key="11">
    <source>
        <dbReference type="SAM" id="MobiDB-lite"/>
    </source>
</evidence>
<keyword evidence="8" id="KW-0547">Nucleotide-binding</keyword>
<organism evidence="14 15">
    <name type="scientific">Paenibacillus polysaccharolyticus</name>
    <dbReference type="NCBI Taxonomy" id="582692"/>
    <lineage>
        <taxon>Bacteria</taxon>
        <taxon>Bacillati</taxon>
        <taxon>Bacillota</taxon>
        <taxon>Bacilli</taxon>
        <taxon>Bacillales</taxon>
        <taxon>Paenibacillaceae</taxon>
        <taxon>Paenibacillus</taxon>
    </lineage>
</organism>
<keyword evidence="10" id="KW-0511">Multifunctional enzyme</keyword>
<dbReference type="Pfam" id="PF00149">
    <property type="entry name" value="Metallophos"/>
    <property type="match status" value="1"/>
</dbReference>
<evidence type="ECO:0000256" key="9">
    <source>
        <dbReference type="ARBA" id="ARBA00022801"/>
    </source>
</evidence>
<dbReference type="STRING" id="582692.SAMN05720606_1101"/>
<dbReference type="GO" id="GO:0046872">
    <property type="term" value="F:metal ion binding"/>
    <property type="evidence" value="ECO:0007669"/>
    <property type="project" value="UniProtKB-KW"/>
</dbReference>
<keyword evidence="6" id="KW-0479">Metal-binding</keyword>
<name>A0A1G5J221_9BACL</name>
<dbReference type="PANTHER" id="PTHR11575:SF6">
    <property type="entry name" value="2',3'-CYCLIC-NUCLEOTIDE 2'-PHOSPHODIESTERASE_3'-NUCLEOTIDASE"/>
    <property type="match status" value="1"/>
</dbReference>
<dbReference type="InterPro" id="IPR036907">
    <property type="entry name" value="5'-Nucleotdase_C_sf"/>
</dbReference>
<dbReference type="InterPro" id="IPR004843">
    <property type="entry name" value="Calcineurin-like_PHP"/>
</dbReference>
<dbReference type="PANTHER" id="PTHR11575">
    <property type="entry name" value="5'-NUCLEOTIDASE-RELATED"/>
    <property type="match status" value="1"/>
</dbReference>
<dbReference type="Proteomes" id="UP000198538">
    <property type="component" value="Unassembled WGS sequence"/>
</dbReference>
<reference evidence="15" key="1">
    <citation type="submission" date="2016-10" db="EMBL/GenBank/DDBJ databases">
        <authorList>
            <person name="Varghese N."/>
            <person name="Submissions S."/>
        </authorList>
    </citation>
    <scope>NUCLEOTIDE SEQUENCE [LARGE SCALE GENOMIC DNA]</scope>
    <source>
        <strain evidence="15">BL9</strain>
    </source>
</reference>
<feature type="compositionally biased region" description="Low complexity" evidence="11">
    <location>
        <begin position="659"/>
        <end position="671"/>
    </location>
</feature>
<dbReference type="InterPro" id="IPR008334">
    <property type="entry name" value="5'-Nucleotdase_C"/>
</dbReference>
<dbReference type="InterPro" id="IPR006179">
    <property type="entry name" value="5_nucleotidase/apyrase"/>
</dbReference>
<gene>
    <name evidence="14" type="ORF">SAMN05720606_1101</name>
</gene>
<dbReference type="GO" id="GO:0030288">
    <property type="term" value="C:outer membrane-bounded periplasmic space"/>
    <property type="evidence" value="ECO:0007669"/>
    <property type="project" value="TreeGrafter"/>
</dbReference>
<evidence type="ECO:0000256" key="4">
    <source>
        <dbReference type="ARBA" id="ARBA00004196"/>
    </source>
</evidence>
<comment type="catalytic activity">
    <reaction evidence="2">
        <text>a nucleoside 2',3'-cyclic phosphate + H2O = a nucleoside 3'-phosphate + H(+)</text>
        <dbReference type="Rhea" id="RHEA:19621"/>
        <dbReference type="ChEBI" id="CHEBI:15377"/>
        <dbReference type="ChEBI" id="CHEBI:15378"/>
        <dbReference type="ChEBI" id="CHEBI:66949"/>
        <dbReference type="ChEBI" id="CHEBI:66954"/>
        <dbReference type="EC" id="3.1.4.16"/>
    </reaction>
</comment>
<dbReference type="GO" id="GO:0008663">
    <property type="term" value="F:2',3'-cyclic-nucleotide 2'-phosphodiesterase activity"/>
    <property type="evidence" value="ECO:0007669"/>
    <property type="project" value="UniProtKB-EC"/>
</dbReference>
<dbReference type="InterPro" id="IPR029052">
    <property type="entry name" value="Metallo-depent_PP-like"/>
</dbReference>
<evidence type="ECO:0000256" key="3">
    <source>
        <dbReference type="ARBA" id="ARBA00001968"/>
    </source>
</evidence>
<dbReference type="Gene3D" id="2.30.30.40">
    <property type="entry name" value="SH3 Domains"/>
    <property type="match status" value="1"/>
</dbReference>
<evidence type="ECO:0000313" key="14">
    <source>
        <dbReference type="EMBL" id="SCY82405.1"/>
    </source>
</evidence>
<dbReference type="AlphaFoldDB" id="A0A1G5J221"/>
<feature type="region of interest" description="Disordered" evidence="11">
    <location>
        <begin position="650"/>
        <end position="727"/>
    </location>
</feature>
<dbReference type="GO" id="GO:0000166">
    <property type="term" value="F:nucleotide binding"/>
    <property type="evidence" value="ECO:0007669"/>
    <property type="project" value="UniProtKB-KW"/>
</dbReference>
<evidence type="ECO:0000259" key="13">
    <source>
        <dbReference type="PROSITE" id="PS51781"/>
    </source>
</evidence>
<dbReference type="RefSeq" id="WP_090921140.1">
    <property type="nucleotide sequence ID" value="NZ_FMVM01000010.1"/>
</dbReference>
<sequence>MRTHGLKRFASWSLSILLGTSVLLAPLTAEDAHAAEANPETKITLLGTSDIHGRFMPWDYALDGPNPAGSMTQLYTMVKKVRAENPNTILLDAGDMIQDNSAELFNDQPQSPMMVAMNEMNYDAWVMGNHEFNFGLDVLEKISSQFKGQALVGNIFKENGDRYMPAYTIIERDGIKVGVIGMNTPMITEFEKGTDHLDGVIVKDPVEETRKAIAELKGKVDVMVGLMHMGLDNENGEPGTGVTDIANANPELAAIFAGHMHQLIESQTVNGVLISEPNKYGTHMSRIDLTFAKEDGKVVLKSKEAKALAVKKADGTYEVSDPSLEKTLHPFHEFARADANIVVAELKGMNLVPADEIKGIPAVQIQETPLSDFFTEVMLHYSDADVVAHQIDNDKAKLDVGPIKKKDIAFNYQYTFGEVTVYEVTGRDLKDYMEWSAGYFNSTRPGDVTISFDPKRRASKYSTDDFFGGVTYEIDLTKPYGSRITNLKYSNGKAVQEGDTLKLGMNAYRMEALIAKGGALEGRKFKQLWSSKDASAFGEIQGTIRNLSIAYLKGVMKGVYEPKIQQHWKITGVDLTAPERADVVELINAGVMTVPTTEDGKYTNIASINILDAVTSDEIEALSSKAGIDAAQFKGVKTKGAFYQKLNKARKAVEGKDNGGTATPPSSGTPAAPAPEKPVTPAKPKPTPAPGAPKPGNGKPDTTQPGKPSKPTGSSKPSPSISGKQAKVTAAHLNVRAGASSQAKVITSVPKGTMLEVISTDHAYVWVKVKVNGQMAYVYGKYVSISK</sequence>
<dbReference type="SUPFAM" id="SSF55816">
    <property type="entry name" value="5'-nucleotidase (syn. UDP-sugar hydrolase), C-terminal domain"/>
    <property type="match status" value="1"/>
</dbReference>
<keyword evidence="7 12" id="KW-0732">Signal</keyword>
<comment type="similarity">
    <text evidence="5">Belongs to the 5'-nucleotidase family.</text>
</comment>
<dbReference type="PROSITE" id="PS00786">
    <property type="entry name" value="5_NUCLEOTIDASE_2"/>
    <property type="match status" value="1"/>
</dbReference>
<dbReference type="PRINTS" id="PR01607">
    <property type="entry name" value="APYRASEFAMLY"/>
</dbReference>
<dbReference type="InterPro" id="IPR006146">
    <property type="entry name" value="5'-Nucleotdase_CS"/>
</dbReference>
<comment type="catalytic activity">
    <reaction evidence="1">
        <text>a ribonucleoside 3'-phosphate + H2O = a ribonucleoside + phosphate</text>
        <dbReference type="Rhea" id="RHEA:10144"/>
        <dbReference type="ChEBI" id="CHEBI:13197"/>
        <dbReference type="ChEBI" id="CHEBI:15377"/>
        <dbReference type="ChEBI" id="CHEBI:18254"/>
        <dbReference type="ChEBI" id="CHEBI:43474"/>
        <dbReference type="EC" id="3.1.3.6"/>
    </reaction>
</comment>
<dbReference type="InterPro" id="IPR003646">
    <property type="entry name" value="SH3-like_bac-type"/>
</dbReference>
<dbReference type="GO" id="GO:0009166">
    <property type="term" value="P:nucleotide catabolic process"/>
    <property type="evidence" value="ECO:0007669"/>
    <property type="project" value="InterPro"/>
</dbReference>
<dbReference type="InterPro" id="IPR041827">
    <property type="entry name" value="CpdB_N"/>
</dbReference>
<feature type="compositionally biased region" description="Low complexity" evidence="11">
    <location>
        <begin position="694"/>
        <end position="724"/>
    </location>
</feature>
<dbReference type="EMBL" id="FMVM01000010">
    <property type="protein sequence ID" value="SCY82405.1"/>
    <property type="molecule type" value="Genomic_DNA"/>
</dbReference>
<comment type="cofactor">
    <cofactor evidence="3">
        <name>a divalent metal cation</name>
        <dbReference type="ChEBI" id="CHEBI:60240"/>
    </cofactor>
</comment>
<dbReference type="SMART" id="SM00287">
    <property type="entry name" value="SH3b"/>
    <property type="match status" value="1"/>
</dbReference>
<evidence type="ECO:0000256" key="12">
    <source>
        <dbReference type="SAM" id="SignalP"/>
    </source>
</evidence>
<evidence type="ECO:0000256" key="10">
    <source>
        <dbReference type="ARBA" id="ARBA00023268"/>
    </source>
</evidence>
<evidence type="ECO:0000256" key="7">
    <source>
        <dbReference type="ARBA" id="ARBA00022729"/>
    </source>
</evidence>
<accession>A0A1G5J221</accession>
<feature type="domain" description="SH3b" evidence="13">
    <location>
        <begin position="723"/>
        <end position="787"/>
    </location>
</feature>
<dbReference type="Gene3D" id="3.90.780.10">
    <property type="entry name" value="5'-Nucleotidase, C-terminal domain"/>
    <property type="match status" value="1"/>
</dbReference>
<dbReference type="CDD" id="cd07410">
    <property type="entry name" value="MPP_CpdB_N"/>
    <property type="match status" value="1"/>
</dbReference>
<comment type="subcellular location">
    <subcellularLocation>
        <location evidence="4">Cell envelope</location>
    </subcellularLocation>
</comment>
<proteinExistence type="inferred from homology"/>
<evidence type="ECO:0000256" key="2">
    <source>
        <dbReference type="ARBA" id="ARBA00001730"/>
    </source>
</evidence>
<evidence type="ECO:0000256" key="8">
    <source>
        <dbReference type="ARBA" id="ARBA00022741"/>
    </source>
</evidence>
<dbReference type="GO" id="GO:0008254">
    <property type="term" value="F:3'-nucleotidase activity"/>
    <property type="evidence" value="ECO:0007669"/>
    <property type="project" value="UniProtKB-EC"/>
</dbReference>
<feature type="signal peptide" evidence="12">
    <location>
        <begin position="1"/>
        <end position="34"/>
    </location>
</feature>
<feature type="compositionally biased region" description="Pro residues" evidence="11">
    <location>
        <begin position="672"/>
        <end position="693"/>
    </location>
</feature>
<keyword evidence="15" id="KW-1185">Reference proteome</keyword>
<dbReference type="Pfam" id="PF08239">
    <property type="entry name" value="SH3_3"/>
    <property type="match status" value="1"/>
</dbReference>
<dbReference type="SUPFAM" id="SSF56300">
    <property type="entry name" value="Metallo-dependent phosphatases"/>
    <property type="match status" value="1"/>
</dbReference>
<evidence type="ECO:0000256" key="1">
    <source>
        <dbReference type="ARBA" id="ARBA00000527"/>
    </source>
</evidence>
<evidence type="ECO:0000256" key="6">
    <source>
        <dbReference type="ARBA" id="ARBA00022723"/>
    </source>
</evidence>
<evidence type="ECO:0000256" key="5">
    <source>
        <dbReference type="ARBA" id="ARBA00006654"/>
    </source>
</evidence>
<dbReference type="PROSITE" id="PS51781">
    <property type="entry name" value="SH3B"/>
    <property type="match status" value="1"/>
</dbReference>
<keyword evidence="9" id="KW-0378">Hydrolase</keyword>
<feature type="chain" id="PRO_5011460332" evidence="12">
    <location>
        <begin position="35"/>
        <end position="787"/>
    </location>
</feature>
<dbReference type="Pfam" id="PF02872">
    <property type="entry name" value="5_nucleotid_C"/>
    <property type="match status" value="1"/>
</dbReference>
<protein>
    <submittedName>
        <fullName evidence="14">2',3'-cyclic-nucleotide 2'-phosphodiesterase / 3'-nucleotidase</fullName>
    </submittedName>
</protein>
<dbReference type="Gene3D" id="3.60.21.10">
    <property type="match status" value="1"/>
</dbReference>